<sequence length="115" mass="12727">MYSLSHTLKRSSCCSKTALRQLRSPAFSTSQTTFKANTADQDTAQTQQTKSTDSTGKTANAQKSQSKHHKTQSELDAELQEKLKGAFGDASGIEYEDGQPVAMKRSVKNNMFRYI</sequence>
<evidence type="ECO:0000313" key="3">
    <source>
        <dbReference type="Proteomes" id="UP000308133"/>
    </source>
</evidence>
<protein>
    <submittedName>
        <fullName evidence="2">Uncharacterized protein</fullName>
    </submittedName>
</protein>
<gene>
    <name evidence="2" type="ORF">C1H76_7952</name>
</gene>
<dbReference type="EMBL" id="PTQR01000106">
    <property type="protein sequence ID" value="TKX19754.1"/>
    <property type="molecule type" value="Genomic_DNA"/>
</dbReference>
<organism evidence="2 3">
    <name type="scientific">Elsinoe australis</name>
    <dbReference type="NCBI Taxonomy" id="40998"/>
    <lineage>
        <taxon>Eukaryota</taxon>
        <taxon>Fungi</taxon>
        <taxon>Dikarya</taxon>
        <taxon>Ascomycota</taxon>
        <taxon>Pezizomycotina</taxon>
        <taxon>Dothideomycetes</taxon>
        <taxon>Dothideomycetidae</taxon>
        <taxon>Myriangiales</taxon>
        <taxon>Elsinoaceae</taxon>
        <taxon>Elsinoe</taxon>
    </lineage>
</organism>
<feature type="region of interest" description="Disordered" evidence="1">
    <location>
        <begin position="25"/>
        <end position="79"/>
    </location>
</feature>
<proteinExistence type="predicted"/>
<evidence type="ECO:0000313" key="2">
    <source>
        <dbReference type="EMBL" id="TKX19754.1"/>
    </source>
</evidence>
<dbReference type="Proteomes" id="UP000308133">
    <property type="component" value="Unassembled WGS sequence"/>
</dbReference>
<accession>A0A4U7AVQ3</accession>
<feature type="compositionally biased region" description="Polar residues" evidence="1">
    <location>
        <begin position="26"/>
        <end position="36"/>
    </location>
</feature>
<reference evidence="2 3" key="1">
    <citation type="submission" date="2018-02" db="EMBL/GenBank/DDBJ databases">
        <title>Draft genome sequences of Elsinoe sp., causing black scab on jojoba.</title>
        <authorList>
            <person name="Stodart B."/>
            <person name="Jeffress S."/>
            <person name="Ash G."/>
            <person name="Arun Chinnappa K."/>
        </authorList>
    </citation>
    <scope>NUCLEOTIDE SEQUENCE [LARGE SCALE GENOMIC DNA]</scope>
    <source>
        <strain evidence="2 3">Hillstone_2</strain>
    </source>
</reference>
<evidence type="ECO:0000256" key="1">
    <source>
        <dbReference type="SAM" id="MobiDB-lite"/>
    </source>
</evidence>
<dbReference type="AlphaFoldDB" id="A0A4U7AVQ3"/>
<feature type="compositionally biased region" description="Low complexity" evidence="1">
    <location>
        <begin position="38"/>
        <end position="58"/>
    </location>
</feature>
<name>A0A4U7AVQ3_9PEZI</name>
<comment type="caution">
    <text evidence="2">The sequence shown here is derived from an EMBL/GenBank/DDBJ whole genome shotgun (WGS) entry which is preliminary data.</text>
</comment>